<feature type="transmembrane region" description="Helical" evidence="1">
    <location>
        <begin position="5"/>
        <end position="21"/>
    </location>
</feature>
<sequence length="47" mass="5475">MKQWYLFILSMGTLLIMYSSLQKNGFMMMLSGIILVIVSVVLLYKKK</sequence>
<accession>A0A7G9S167</accession>
<evidence type="ECO:0000313" key="2">
    <source>
        <dbReference type="EMBL" id="QNN61592.1"/>
    </source>
</evidence>
<evidence type="ECO:0000313" key="3">
    <source>
        <dbReference type="Proteomes" id="UP000515928"/>
    </source>
</evidence>
<reference evidence="2 3" key="1">
    <citation type="submission" date="2020-08" db="EMBL/GenBank/DDBJ databases">
        <title>Genome sequence of Erysipelothrix inopinata DSM 15511T.</title>
        <authorList>
            <person name="Hyun D.-W."/>
            <person name="Bae J.-W."/>
        </authorList>
    </citation>
    <scope>NUCLEOTIDE SEQUENCE [LARGE SCALE GENOMIC DNA]</scope>
    <source>
        <strain evidence="2 3">DSM 15511</strain>
    </source>
</reference>
<dbReference type="EMBL" id="CP060715">
    <property type="protein sequence ID" value="QNN61592.1"/>
    <property type="molecule type" value="Genomic_DNA"/>
</dbReference>
<proteinExistence type="predicted"/>
<name>A0A7G9S167_9FIRM</name>
<keyword evidence="3" id="KW-1185">Reference proteome</keyword>
<keyword evidence="1" id="KW-0812">Transmembrane</keyword>
<dbReference type="KEGG" id="eio:H9L01_04360"/>
<organism evidence="2 3">
    <name type="scientific">Erysipelothrix inopinata</name>
    <dbReference type="NCBI Taxonomy" id="225084"/>
    <lineage>
        <taxon>Bacteria</taxon>
        <taxon>Bacillati</taxon>
        <taxon>Bacillota</taxon>
        <taxon>Erysipelotrichia</taxon>
        <taxon>Erysipelotrichales</taxon>
        <taxon>Erysipelotrichaceae</taxon>
        <taxon>Erysipelothrix</taxon>
    </lineage>
</organism>
<protein>
    <recommendedName>
        <fullName evidence="4">LPXTG cell wall anchor domain-containing protein</fullName>
    </recommendedName>
</protein>
<evidence type="ECO:0008006" key="4">
    <source>
        <dbReference type="Google" id="ProtNLM"/>
    </source>
</evidence>
<dbReference type="AlphaFoldDB" id="A0A7G9S167"/>
<evidence type="ECO:0000256" key="1">
    <source>
        <dbReference type="SAM" id="Phobius"/>
    </source>
</evidence>
<keyword evidence="1" id="KW-1133">Transmembrane helix</keyword>
<dbReference type="RefSeq" id="WP_187534791.1">
    <property type="nucleotide sequence ID" value="NZ_CBCSHU010000003.1"/>
</dbReference>
<keyword evidence="1" id="KW-0472">Membrane</keyword>
<dbReference type="Proteomes" id="UP000515928">
    <property type="component" value="Chromosome"/>
</dbReference>
<feature type="transmembrane region" description="Helical" evidence="1">
    <location>
        <begin position="27"/>
        <end position="44"/>
    </location>
</feature>
<gene>
    <name evidence="2" type="ORF">H9L01_04360</name>
</gene>